<organism evidence="2 3">
    <name type="scientific">Hohenbuehelia grisea</name>
    <dbReference type="NCBI Taxonomy" id="104357"/>
    <lineage>
        <taxon>Eukaryota</taxon>
        <taxon>Fungi</taxon>
        <taxon>Dikarya</taxon>
        <taxon>Basidiomycota</taxon>
        <taxon>Agaricomycotina</taxon>
        <taxon>Agaricomycetes</taxon>
        <taxon>Agaricomycetidae</taxon>
        <taxon>Agaricales</taxon>
        <taxon>Pleurotineae</taxon>
        <taxon>Pleurotaceae</taxon>
        <taxon>Hohenbuehelia</taxon>
    </lineage>
</organism>
<evidence type="ECO:0008006" key="4">
    <source>
        <dbReference type="Google" id="ProtNLM"/>
    </source>
</evidence>
<evidence type="ECO:0000256" key="1">
    <source>
        <dbReference type="SAM" id="Coils"/>
    </source>
</evidence>
<dbReference type="Gene3D" id="3.80.10.10">
    <property type="entry name" value="Ribonuclease Inhibitor"/>
    <property type="match status" value="1"/>
</dbReference>
<dbReference type="Proteomes" id="UP001556367">
    <property type="component" value="Unassembled WGS sequence"/>
</dbReference>
<protein>
    <recommendedName>
        <fullName evidence="4">F-box domain-containing protein</fullName>
    </recommendedName>
</protein>
<keyword evidence="1" id="KW-0175">Coiled coil</keyword>
<proteinExistence type="predicted"/>
<dbReference type="PANTHER" id="PTHR38926">
    <property type="entry name" value="F-BOX DOMAIN CONTAINING PROTEIN, EXPRESSED"/>
    <property type="match status" value="1"/>
</dbReference>
<sequence length="510" mass="57901">MLIMHTAYHADNIRRRSDIAAAEAQCLQLISEFEEIERRKLVMRDRFEALQNEIEENKIVLAARLHARIPAEIFSEIFQYCCGTDQLEVFTRTRPRQRQWILPAVSRRWRAIALSTPQLWATLHFDIDRIVSAKRLENLDDIAKEIFKRSGRAPLAIAVTISRSGHDLLRAVLAESFRWKSFRISLSQLQTVTVLNDQRGNFPILEAIDISAPRPLAEPLNAFKTCPKLHTIGLSGGVLTRNVAAPWEKITNFSVLEPQDPEDLLQALESMPAIRYADIDLHFDNKLTNVSVSKSTNLSQLQSLLLTGPLSFVAHATLPVLAELSMEGCTIQFDDVAYRFVIAQVGLKTLELKSVRITSSELESIVQHLPRLERLELFGFEVDDSFFERITAGNGILPNLRTLHAAFCVHLSCSLLTMLESRIFRRLKDSQPNKDQGTAYLDSVYIGYRGGARMPDDLRDRRDALHGHGTHIEFGRDIGGIYGTYAPAIAEVMNRISTKRKKREEQKHLR</sequence>
<keyword evidence="3" id="KW-1185">Reference proteome</keyword>
<evidence type="ECO:0000313" key="2">
    <source>
        <dbReference type="EMBL" id="KAL0958042.1"/>
    </source>
</evidence>
<accession>A0ABR3JRB2</accession>
<name>A0ABR3JRB2_9AGAR</name>
<reference evidence="3" key="1">
    <citation type="submission" date="2024-06" db="EMBL/GenBank/DDBJ databases">
        <title>Multi-omics analyses provide insights into the biosynthesis of the anticancer antibiotic pleurotin in Hohenbuehelia grisea.</title>
        <authorList>
            <person name="Weaver J.A."/>
            <person name="Alberti F."/>
        </authorList>
    </citation>
    <scope>NUCLEOTIDE SEQUENCE [LARGE SCALE GENOMIC DNA]</scope>
    <source>
        <strain evidence="3">T-177</strain>
    </source>
</reference>
<dbReference type="PANTHER" id="PTHR38926:SF5">
    <property type="entry name" value="F-BOX AND LEUCINE-RICH REPEAT PROTEIN 6"/>
    <property type="match status" value="1"/>
</dbReference>
<comment type="caution">
    <text evidence="2">The sequence shown here is derived from an EMBL/GenBank/DDBJ whole genome shotgun (WGS) entry which is preliminary data.</text>
</comment>
<feature type="coiled-coil region" evidence="1">
    <location>
        <begin position="19"/>
        <end position="53"/>
    </location>
</feature>
<gene>
    <name evidence="2" type="ORF">HGRIS_000218</name>
</gene>
<dbReference type="InterPro" id="IPR032675">
    <property type="entry name" value="LRR_dom_sf"/>
</dbReference>
<dbReference type="EMBL" id="JASNQZ010000004">
    <property type="protein sequence ID" value="KAL0958042.1"/>
    <property type="molecule type" value="Genomic_DNA"/>
</dbReference>
<evidence type="ECO:0000313" key="3">
    <source>
        <dbReference type="Proteomes" id="UP001556367"/>
    </source>
</evidence>
<dbReference type="SUPFAM" id="SSF52047">
    <property type="entry name" value="RNI-like"/>
    <property type="match status" value="1"/>
</dbReference>